<dbReference type="AlphaFoldDB" id="A0A0G0LZX1"/>
<evidence type="ECO:0000313" key="2">
    <source>
        <dbReference type="Proteomes" id="UP000034235"/>
    </source>
</evidence>
<protein>
    <submittedName>
        <fullName evidence="1">Uncharacterized protein</fullName>
    </submittedName>
</protein>
<accession>A0A0G0LZX1</accession>
<name>A0A0G0LZX1_9BACT</name>
<comment type="caution">
    <text evidence="1">The sequence shown here is derived from an EMBL/GenBank/DDBJ whole genome shotgun (WGS) entry which is preliminary data.</text>
</comment>
<dbReference type="Proteomes" id="UP000034235">
    <property type="component" value="Unassembled WGS sequence"/>
</dbReference>
<evidence type="ECO:0000313" key="1">
    <source>
        <dbReference type="EMBL" id="KKQ66959.1"/>
    </source>
</evidence>
<gene>
    <name evidence="1" type="ORF">US86_C0002G0076</name>
</gene>
<dbReference type="EMBL" id="LBUP01000002">
    <property type="protein sequence ID" value="KKQ66959.1"/>
    <property type="molecule type" value="Genomic_DNA"/>
</dbReference>
<sequence length="256" mass="29235">MNSIQQRLTSVGNIDKQKVARVLAEEGQHENSKMHNEITALIEKNPDYNPFVLAVIQSLLWAHYAKNDDKFITLVLDYFNYQKDELLDNLNKFTLLYDEDSLRKTLKSWKILLDKLLPQLKDNYSPEGLISLQQKLINEAVNLSYSKQISNLGAWFCCAPFMALAVWKKEYWDDEQLDSLTLPLGIQVTRAIDWLNRNGSDFAYTIKTVDEVNLADGLASTIEAMGAQKELAQLAKTRALHINTGLWLLGNKKEIS</sequence>
<reference evidence="1 2" key="1">
    <citation type="journal article" date="2015" name="Nature">
        <title>rRNA introns, odd ribosomes, and small enigmatic genomes across a large radiation of phyla.</title>
        <authorList>
            <person name="Brown C.T."/>
            <person name="Hug L.A."/>
            <person name="Thomas B.C."/>
            <person name="Sharon I."/>
            <person name="Castelle C.J."/>
            <person name="Singh A."/>
            <person name="Wilkins M.J."/>
            <person name="Williams K.H."/>
            <person name="Banfield J.F."/>
        </authorList>
    </citation>
    <scope>NUCLEOTIDE SEQUENCE [LARGE SCALE GENOMIC DNA]</scope>
</reference>
<proteinExistence type="predicted"/>
<organism evidence="1 2">
    <name type="scientific">Candidatus Daviesbacteria bacterium GW2011_GWA2_38_24</name>
    <dbReference type="NCBI Taxonomy" id="1618422"/>
    <lineage>
        <taxon>Bacteria</taxon>
        <taxon>Candidatus Daviesiibacteriota</taxon>
    </lineage>
</organism>